<feature type="region of interest" description="Disordered" evidence="1">
    <location>
        <begin position="32"/>
        <end position="65"/>
    </location>
</feature>
<dbReference type="Pfam" id="PF05136">
    <property type="entry name" value="Phage_portal_2"/>
    <property type="match status" value="1"/>
</dbReference>
<dbReference type="InterPro" id="IPR006429">
    <property type="entry name" value="Phage_lambda_portal"/>
</dbReference>
<dbReference type="GO" id="GO:0005198">
    <property type="term" value="F:structural molecule activity"/>
    <property type="evidence" value="ECO:0007669"/>
    <property type="project" value="InterPro"/>
</dbReference>
<dbReference type="Proteomes" id="UP000006860">
    <property type="component" value="Chromosome"/>
</dbReference>
<dbReference type="RefSeq" id="WP_013627527.1">
    <property type="nucleotide sequence ID" value="NC_015174.1"/>
</dbReference>
<gene>
    <name evidence="2" type="ordered locus">Plabr_1178</name>
</gene>
<evidence type="ECO:0000313" key="3">
    <source>
        <dbReference type="Proteomes" id="UP000006860"/>
    </source>
</evidence>
<protein>
    <submittedName>
        <fullName evidence="2">Portal protein lambda</fullName>
    </submittedName>
</protein>
<accession>F0SLQ3</accession>
<organism evidence="2 3">
    <name type="scientific">Rubinisphaera brasiliensis (strain ATCC 49424 / DSM 5305 / JCM 21570 / IAM 15109 / NBRC 103401 / IFAM 1448)</name>
    <name type="common">Planctomyces brasiliensis</name>
    <dbReference type="NCBI Taxonomy" id="756272"/>
    <lineage>
        <taxon>Bacteria</taxon>
        <taxon>Pseudomonadati</taxon>
        <taxon>Planctomycetota</taxon>
        <taxon>Planctomycetia</taxon>
        <taxon>Planctomycetales</taxon>
        <taxon>Planctomycetaceae</taxon>
        <taxon>Rubinisphaera</taxon>
    </lineage>
</organism>
<keyword evidence="3" id="KW-1185">Reference proteome</keyword>
<proteinExistence type="predicted"/>
<dbReference type="AlphaFoldDB" id="F0SLQ3"/>
<feature type="region of interest" description="Disordered" evidence="1">
    <location>
        <begin position="433"/>
        <end position="458"/>
    </location>
</feature>
<name>F0SLQ3_RUBBR</name>
<evidence type="ECO:0000313" key="2">
    <source>
        <dbReference type="EMBL" id="ADY58794.1"/>
    </source>
</evidence>
<evidence type="ECO:0000256" key="1">
    <source>
        <dbReference type="SAM" id="MobiDB-lite"/>
    </source>
</evidence>
<dbReference type="OrthoDB" id="208663at2"/>
<dbReference type="HOGENOM" id="CLU_597015_0_0_0"/>
<reference evidence="3" key="1">
    <citation type="submission" date="2011-02" db="EMBL/GenBank/DDBJ databases">
        <title>The complete genome of Planctomyces brasiliensis DSM 5305.</title>
        <authorList>
            <person name="Lucas S."/>
            <person name="Copeland A."/>
            <person name="Lapidus A."/>
            <person name="Bruce D."/>
            <person name="Goodwin L."/>
            <person name="Pitluck S."/>
            <person name="Kyrpides N."/>
            <person name="Mavromatis K."/>
            <person name="Pagani I."/>
            <person name="Ivanova N."/>
            <person name="Ovchinnikova G."/>
            <person name="Lu M."/>
            <person name="Detter J.C."/>
            <person name="Han C."/>
            <person name="Land M."/>
            <person name="Hauser L."/>
            <person name="Markowitz V."/>
            <person name="Cheng J.-F."/>
            <person name="Hugenholtz P."/>
            <person name="Woyke T."/>
            <person name="Wu D."/>
            <person name="Tindall B."/>
            <person name="Pomrenke H.G."/>
            <person name="Brambilla E."/>
            <person name="Klenk H.-P."/>
            <person name="Eisen J.A."/>
        </authorList>
    </citation>
    <scope>NUCLEOTIDE SEQUENCE [LARGE SCALE GENOMIC DNA]</scope>
    <source>
        <strain evidence="3">ATCC 49424 / DSM 5305 / JCM 21570 / NBRC 103401 / IFAM 1448</strain>
    </source>
</reference>
<dbReference type="EMBL" id="CP002546">
    <property type="protein sequence ID" value="ADY58794.1"/>
    <property type="molecule type" value="Genomic_DNA"/>
</dbReference>
<dbReference type="STRING" id="756272.Plabr_1178"/>
<sequence length="458" mass="51867">MLSYLTDKWVALRLRARYERTVREQLLQLAERERNQPVSEEPGGWQVVGDGRSGSNWGERTDERRDARRAVQENPHARNVLRLLEAYVVGEGFRLTFANANDEVDQARRDLCDRLWQAFLAENETHFSYTEAARRVWRDGECFLRIYPQASWPPEVRFVDPEWISAPVNEPDGDGIETEPGDVEQPRFYLKVDPRTGNLLERIPAEEMLHIKYGVDSNEKRGRSFFQSILKPLETFQQWQDTELRARKLQSSIVLWRRVQGGPSQALAAAEGAAESGVGNGRQERIRPGTILTTSTGTDIKYLQPDTNFGDAVPLGRMILLGIAAGAGIPEFMLTSDAANGNYASTMVAEGPAVKLFQSEQAFFARAFARLWRRLMAEAVAVNVVSEPDIAAVELRWSFPQLVSRDRPREREADVRLIETGVLSRAEVQRREQLDPRAMQAEVTAERDIYPSGAARPE</sequence>
<dbReference type="eggNOG" id="COG5511">
    <property type="taxonomic scope" value="Bacteria"/>
</dbReference>
<dbReference type="GO" id="GO:0019068">
    <property type="term" value="P:virion assembly"/>
    <property type="evidence" value="ECO:0007669"/>
    <property type="project" value="InterPro"/>
</dbReference>
<dbReference type="KEGG" id="pbs:Plabr_1178"/>